<organism evidence="2 3">
    <name type="scientific">Heterobasidion irregulare (strain TC 32-1)</name>
    <dbReference type="NCBI Taxonomy" id="747525"/>
    <lineage>
        <taxon>Eukaryota</taxon>
        <taxon>Fungi</taxon>
        <taxon>Dikarya</taxon>
        <taxon>Basidiomycota</taxon>
        <taxon>Agaricomycotina</taxon>
        <taxon>Agaricomycetes</taxon>
        <taxon>Russulales</taxon>
        <taxon>Bondarzewiaceae</taxon>
        <taxon>Heterobasidion</taxon>
        <taxon>Heterobasidion annosum species complex</taxon>
    </lineage>
</organism>
<dbReference type="HOGENOM" id="CLU_647336_0_0_1"/>
<dbReference type="Proteomes" id="UP000030671">
    <property type="component" value="Unassembled WGS sequence"/>
</dbReference>
<dbReference type="InParanoid" id="W4JYE9"/>
<protein>
    <submittedName>
        <fullName evidence="2">Uncharacterized protein</fullName>
    </submittedName>
</protein>
<dbReference type="GeneID" id="20674317"/>
<dbReference type="KEGG" id="hir:HETIRDRAFT_429078"/>
<sequence>MSHTSPSWSYPATPLGMCGNDGRGQVAMRSDGAFSAGGRLFIVGVYNPHTGANSMCTRWACAAVDALGTDFSRTGTVSRHRRVVGRHPSQQLGSITEIETEPAERQATGTKVKQSLHSAWELAGCGERPTDGAGVTCDKVAHQRCKRSLHAVGRGLDWPDPPPFPKRPACDLEEAIEAAPPTAFEDKPDRPRRARGYARGAQRQNRVAGCNLIQRGWAGDSHNSCPRRTAGAGAAGIGPAFAWRLHTWLDNRVSFFNFTMGWESSGAFRCLGSGVVKMMTRLALLKRHTGQVRHSKGVDKHRTSIGSHATERKTPYVRPQVSKAVRPNKAYGTVVLRIHRHQRRERDGDVKTVEAARSAASQRCFPSAETDARLEPMGGFPAYPYIWYACKRSVPARGAPRGGAVVTFYLSVSACKRAEGKEQH</sequence>
<name>W4JYE9_HETIT</name>
<dbReference type="EMBL" id="KI925462">
    <property type="protein sequence ID" value="ETW77881.1"/>
    <property type="molecule type" value="Genomic_DNA"/>
</dbReference>
<feature type="region of interest" description="Disordered" evidence="1">
    <location>
        <begin position="292"/>
        <end position="313"/>
    </location>
</feature>
<evidence type="ECO:0000313" key="3">
    <source>
        <dbReference type="Proteomes" id="UP000030671"/>
    </source>
</evidence>
<accession>W4JYE9</accession>
<dbReference type="RefSeq" id="XP_009549898.1">
    <property type="nucleotide sequence ID" value="XM_009551603.1"/>
</dbReference>
<gene>
    <name evidence="2" type="ORF">HETIRDRAFT_429078</name>
</gene>
<keyword evidence="3" id="KW-1185">Reference proteome</keyword>
<reference evidence="2 3" key="1">
    <citation type="journal article" date="2012" name="New Phytol.">
        <title>Insight into trade-off between wood decay and parasitism from the genome of a fungal forest pathogen.</title>
        <authorList>
            <person name="Olson A."/>
            <person name="Aerts A."/>
            <person name="Asiegbu F."/>
            <person name="Belbahri L."/>
            <person name="Bouzid O."/>
            <person name="Broberg A."/>
            <person name="Canback B."/>
            <person name="Coutinho P.M."/>
            <person name="Cullen D."/>
            <person name="Dalman K."/>
            <person name="Deflorio G."/>
            <person name="van Diepen L.T."/>
            <person name="Dunand C."/>
            <person name="Duplessis S."/>
            <person name="Durling M."/>
            <person name="Gonthier P."/>
            <person name="Grimwood J."/>
            <person name="Fossdal C.G."/>
            <person name="Hansson D."/>
            <person name="Henrissat B."/>
            <person name="Hietala A."/>
            <person name="Himmelstrand K."/>
            <person name="Hoffmeister D."/>
            <person name="Hogberg N."/>
            <person name="James T.Y."/>
            <person name="Karlsson M."/>
            <person name="Kohler A."/>
            <person name="Kues U."/>
            <person name="Lee Y.H."/>
            <person name="Lin Y.C."/>
            <person name="Lind M."/>
            <person name="Lindquist E."/>
            <person name="Lombard V."/>
            <person name="Lucas S."/>
            <person name="Lunden K."/>
            <person name="Morin E."/>
            <person name="Murat C."/>
            <person name="Park J."/>
            <person name="Raffaello T."/>
            <person name="Rouze P."/>
            <person name="Salamov A."/>
            <person name="Schmutz J."/>
            <person name="Solheim H."/>
            <person name="Stahlberg J."/>
            <person name="Velez H."/>
            <person name="de Vries R.P."/>
            <person name="Wiebenga A."/>
            <person name="Woodward S."/>
            <person name="Yakovlev I."/>
            <person name="Garbelotto M."/>
            <person name="Martin F."/>
            <person name="Grigoriev I.V."/>
            <person name="Stenlid J."/>
        </authorList>
    </citation>
    <scope>NUCLEOTIDE SEQUENCE [LARGE SCALE GENOMIC DNA]</scope>
    <source>
        <strain evidence="2 3">TC 32-1</strain>
    </source>
</reference>
<evidence type="ECO:0000256" key="1">
    <source>
        <dbReference type="SAM" id="MobiDB-lite"/>
    </source>
</evidence>
<dbReference type="AlphaFoldDB" id="W4JYE9"/>
<evidence type="ECO:0000313" key="2">
    <source>
        <dbReference type="EMBL" id="ETW77881.1"/>
    </source>
</evidence>
<proteinExistence type="predicted"/>